<keyword evidence="2" id="KW-0732">Signal</keyword>
<evidence type="ECO:0000256" key="2">
    <source>
        <dbReference type="SAM" id="SignalP"/>
    </source>
</evidence>
<feature type="chain" id="PRO_5041380708" evidence="2">
    <location>
        <begin position="18"/>
        <end position="364"/>
    </location>
</feature>
<evidence type="ECO:0000313" key="3">
    <source>
        <dbReference type="EMBL" id="CAJ0574673.1"/>
    </source>
</evidence>
<sequence>MLKQLVIFSALLYCGSAISCWYDVLVGNGYSHTGGQHKVDCTWNTNYCLKFEYPVSISKISVVIKTQIDPFLWAASFGAVQTRGFASTPARLPLCTTTGTAKSSRQFPLPARLARPKFFDPEKEDVYPERNCFSGRPVVLMKTSIFLAAIFTCTLATGSSWTIQWAEPKDYPDPRSSDYPECRMNSVSSVCDPTGEFPTSDCYRLNNALKRLSFKPDDQDSCDEKGIDAMLAISAEKGRNQSFADELHGRWKKRAKCHKFAVFFFDADAHKLYLSNDSNMDKNIVEAAYKNNEHDIKGTDMITGLLKAFKEIETSLADPGQQHQQATIQKNQAHDPKNSGNRIYGNILIVVGLTVIWCGLGAAL</sequence>
<name>A0AA36CTQ4_9BILA</name>
<keyword evidence="1" id="KW-0812">Transmembrane</keyword>
<gene>
    <name evidence="3" type="ORF">MSPICULIGERA_LOCUS13001</name>
</gene>
<protein>
    <submittedName>
        <fullName evidence="3">Uncharacterized protein</fullName>
    </submittedName>
</protein>
<dbReference type="Pfam" id="PF17175">
    <property type="entry name" value="MOLO1"/>
    <property type="match status" value="1"/>
</dbReference>
<feature type="transmembrane region" description="Helical" evidence="1">
    <location>
        <begin position="343"/>
        <end position="363"/>
    </location>
</feature>
<dbReference type="Proteomes" id="UP001177023">
    <property type="component" value="Unassembled WGS sequence"/>
</dbReference>
<keyword evidence="4" id="KW-1185">Reference proteome</keyword>
<dbReference type="PROSITE" id="PS51257">
    <property type="entry name" value="PROKAR_LIPOPROTEIN"/>
    <property type="match status" value="1"/>
</dbReference>
<proteinExistence type="predicted"/>
<evidence type="ECO:0000313" key="4">
    <source>
        <dbReference type="Proteomes" id="UP001177023"/>
    </source>
</evidence>
<keyword evidence="1" id="KW-0472">Membrane</keyword>
<keyword evidence="1" id="KW-1133">Transmembrane helix</keyword>
<reference evidence="3" key="1">
    <citation type="submission" date="2023-06" db="EMBL/GenBank/DDBJ databases">
        <authorList>
            <person name="Delattre M."/>
        </authorList>
    </citation>
    <scope>NUCLEOTIDE SEQUENCE</scope>
    <source>
        <strain evidence="3">AF72</strain>
    </source>
</reference>
<dbReference type="InterPro" id="IPR033438">
    <property type="entry name" value="MOLO1"/>
</dbReference>
<feature type="non-terminal residue" evidence="3">
    <location>
        <position position="1"/>
    </location>
</feature>
<comment type="caution">
    <text evidence="3">The sequence shown here is derived from an EMBL/GenBank/DDBJ whole genome shotgun (WGS) entry which is preliminary data.</text>
</comment>
<dbReference type="AlphaFoldDB" id="A0AA36CTQ4"/>
<accession>A0AA36CTQ4</accession>
<dbReference type="PANTHER" id="PTHR33748">
    <property type="entry name" value="PROTEIN CBG04600"/>
    <property type="match status" value="1"/>
</dbReference>
<dbReference type="GO" id="GO:0005892">
    <property type="term" value="C:acetylcholine-gated channel complex"/>
    <property type="evidence" value="ECO:0007669"/>
    <property type="project" value="InterPro"/>
</dbReference>
<feature type="signal peptide" evidence="2">
    <location>
        <begin position="1"/>
        <end position="17"/>
    </location>
</feature>
<dbReference type="PANTHER" id="PTHR33748:SF6">
    <property type="entry name" value="TPM_PHOSPHATASE DOMAIN-CONTAINING PROTEIN"/>
    <property type="match status" value="1"/>
</dbReference>
<dbReference type="EMBL" id="CATQJA010002632">
    <property type="protein sequence ID" value="CAJ0574673.1"/>
    <property type="molecule type" value="Genomic_DNA"/>
</dbReference>
<evidence type="ECO:0000256" key="1">
    <source>
        <dbReference type="SAM" id="Phobius"/>
    </source>
</evidence>
<organism evidence="3 4">
    <name type="scientific">Mesorhabditis spiculigera</name>
    <dbReference type="NCBI Taxonomy" id="96644"/>
    <lineage>
        <taxon>Eukaryota</taxon>
        <taxon>Metazoa</taxon>
        <taxon>Ecdysozoa</taxon>
        <taxon>Nematoda</taxon>
        <taxon>Chromadorea</taxon>
        <taxon>Rhabditida</taxon>
        <taxon>Rhabditina</taxon>
        <taxon>Rhabditomorpha</taxon>
        <taxon>Rhabditoidea</taxon>
        <taxon>Rhabditidae</taxon>
        <taxon>Mesorhabditinae</taxon>
        <taxon>Mesorhabditis</taxon>
    </lineage>
</organism>